<reference evidence="2" key="1">
    <citation type="journal article" date="2023" name="G3 (Bethesda)">
        <title>A reference genome for the long-term kleptoplast-retaining sea slug Elysia crispata morphotype clarki.</title>
        <authorList>
            <person name="Eastman K.E."/>
            <person name="Pendleton A.L."/>
            <person name="Shaikh M.A."/>
            <person name="Suttiyut T."/>
            <person name="Ogas R."/>
            <person name="Tomko P."/>
            <person name="Gavelis G."/>
            <person name="Widhalm J.R."/>
            <person name="Wisecaver J.H."/>
        </authorList>
    </citation>
    <scope>NUCLEOTIDE SEQUENCE</scope>
    <source>
        <strain evidence="2">ECLA1</strain>
    </source>
</reference>
<evidence type="ECO:0000313" key="3">
    <source>
        <dbReference type="Proteomes" id="UP001283361"/>
    </source>
</evidence>
<dbReference type="SUPFAM" id="SSF56672">
    <property type="entry name" value="DNA/RNA polymerases"/>
    <property type="match status" value="1"/>
</dbReference>
<evidence type="ECO:0000259" key="1">
    <source>
        <dbReference type="PROSITE" id="PS50878"/>
    </source>
</evidence>
<dbReference type="PANTHER" id="PTHR47027">
    <property type="entry name" value="REVERSE TRANSCRIPTASE DOMAIN-CONTAINING PROTEIN"/>
    <property type="match status" value="1"/>
</dbReference>
<proteinExistence type="predicted"/>
<dbReference type="Proteomes" id="UP001283361">
    <property type="component" value="Unassembled WGS sequence"/>
</dbReference>
<accession>A0AAE1AJU7</accession>
<gene>
    <name evidence="2" type="ORF">RRG08_029247</name>
</gene>
<evidence type="ECO:0000313" key="2">
    <source>
        <dbReference type="EMBL" id="KAK3788800.1"/>
    </source>
</evidence>
<dbReference type="AlphaFoldDB" id="A0AAE1AJU7"/>
<dbReference type="InterPro" id="IPR043502">
    <property type="entry name" value="DNA/RNA_pol_sf"/>
</dbReference>
<sequence length="473" mass="53783">MKESMNVTPSTKAEEQISQVNRDTIITLGRHDSWSLSNLWSGVISFLYEAACGCFSIREILLEKQCFWTTPSKLCRKNFREMRSWLSSTQEIIAHPKFPLPKPGKPKGPPQNLRPVTLLNSIRKVLSTIALTRIRPAVENYISCSQSGFRPNRSTSDVVWAHIWISAKVLNYADIEIDITGIDMSAAFDTIDRKQLLQLLTNLVTEDEKRIIQFLLSNTTLNVKISGANTEEPFLTNIGTPQGDSLSPVLFIIYLEQALKNVRSTLDSPSNTTEAHLPNEIAYADDIDFIGNKPVNVKKIEETLKVHKLKVNIDKTEHTSVRKHSEEWKTSKKVGSLLGSKEDIEHRKHLSNIALNKMEQIWHKADKTKQRTRIKLYNTLVRREPSIPANKAMAFYFHDNAKRARGRPITTLSMTLNNDLKILQNRSISLTSQKDLETIRKIAERRQEWTNFTADIKKAAEAARSDDTPSGRP</sequence>
<name>A0AAE1AJU7_9GAST</name>
<feature type="domain" description="Reverse transcriptase" evidence="1">
    <location>
        <begin position="81"/>
        <end position="338"/>
    </location>
</feature>
<dbReference type="PROSITE" id="PS50878">
    <property type="entry name" value="RT_POL"/>
    <property type="match status" value="1"/>
</dbReference>
<dbReference type="CDD" id="cd01650">
    <property type="entry name" value="RT_nLTR_like"/>
    <property type="match status" value="1"/>
</dbReference>
<protein>
    <recommendedName>
        <fullName evidence="1">Reverse transcriptase domain-containing protein</fullName>
    </recommendedName>
</protein>
<dbReference type="EMBL" id="JAWDGP010001738">
    <property type="protein sequence ID" value="KAK3788800.1"/>
    <property type="molecule type" value="Genomic_DNA"/>
</dbReference>
<comment type="caution">
    <text evidence="2">The sequence shown here is derived from an EMBL/GenBank/DDBJ whole genome shotgun (WGS) entry which is preliminary data.</text>
</comment>
<organism evidence="2 3">
    <name type="scientific">Elysia crispata</name>
    <name type="common">lettuce slug</name>
    <dbReference type="NCBI Taxonomy" id="231223"/>
    <lineage>
        <taxon>Eukaryota</taxon>
        <taxon>Metazoa</taxon>
        <taxon>Spiralia</taxon>
        <taxon>Lophotrochozoa</taxon>
        <taxon>Mollusca</taxon>
        <taxon>Gastropoda</taxon>
        <taxon>Heterobranchia</taxon>
        <taxon>Euthyneura</taxon>
        <taxon>Panpulmonata</taxon>
        <taxon>Sacoglossa</taxon>
        <taxon>Placobranchoidea</taxon>
        <taxon>Plakobranchidae</taxon>
        <taxon>Elysia</taxon>
    </lineage>
</organism>
<keyword evidence="3" id="KW-1185">Reference proteome</keyword>
<dbReference type="InterPro" id="IPR000477">
    <property type="entry name" value="RT_dom"/>
</dbReference>
<dbReference type="PANTHER" id="PTHR47027:SF20">
    <property type="entry name" value="REVERSE TRANSCRIPTASE-LIKE PROTEIN WITH RNA-DIRECTED DNA POLYMERASE DOMAIN"/>
    <property type="match status" value="1"/>
</dbReference>
<dbReference type="Pfam" id="PF00078">
    <property type="entry name" value="RVT_1"/>
    <property type="match status" value="1"/>
</dbReference>